<evidence type="ECO:0000313" key="6">
    <source>
        <dbReference type="Proteomes" id="UP000238375"/>
    </source>
</evidence>
<reference evidence="5 6" key="1">
    <citation type="submission" date="2018-03" db="EMBL/GenBank/DDBJ databases">
        <title>Genomic Encyclopedia of Archaeal and Bacterial Type Strains, Phase II (KMG-II): from individual species to whole genera.</title>
        <authorList>
            <person name="Goeker M."/>
        </authorList>
    </citation>
    <scope>NUCLEOTIDE SEQUENCE [LARGE SCALE GENOMIC DNA]</scope>
    <source>
        <strain evidence="5 6">DSM 28354</strain>
    </source>
</reference>
<dbReference type="InterPro" id="IPR013762">
    <property type="entry name" value="Integrase-like_cat_sf"/>
</dbReference>
<comment type="caution">
    <text evidence="5">The sequence shown here is derived from an EMBL/GenBank/DDBJ whole genome shotgun (WGS) entry which is preliminary data.</text>
</comment>
<dbReference type="CDD" id="cd01185">
    <property type="entry name" value="INTN1_C_like"/>
    <property type="match status" value="1"/>
</dbReference>
<dbReference type="GO" id="GO:0015074">
    <property type="term" value="P:DNA integration"/>
    <property type="evidence" value="ECO:0007669"/>
    <property type="project" value="InterPro"/>
</dbReference>
<keyword evidence="2" id="KW-0238">DNA-binding</keyword>
<feature type="domain" description="Tyr recombinase" evidence="4">
    <location>
        <begin position="210"/>
        <end position="410"/>
    </location>
</feature>
<dbReference type="InterPro" id="IPR011010">
    <property type="entry name" value="DNA_brk_join_enz"/>
</dbReference>
<dbReference type="AlphaFoldDB" id="A0A2T0T5A1"/>
<dbReference type="EMBL" id="PVTE01000006">
    <property type="protein sequence ID" value="PRY40846.1"/>
    <property type="molecule type" value="Genomic_DNA"/>
</dbReference>
<dbReference type="Gene3D" id="1.10.443.10">
    <property type="entry name" value="Intergrase catalytic core"/>
    <property type="match status" value="1"/>
</dbReference>
<dbReference type="InterPro" id="IPR025269">
    <property type="entry name" value="SAM-like_dom"/>
</dbReference>
<dbReference type="InterPro" id="IPR035386">
    <property type="entry name" value="Arm-DNA-bind_5"/>
</dbReference>
<dbReference type="GO" id="GO:0003677">
    <property type="term" value="F:DNA binding"/>
    <property type="evidence" value="ECO:0007669"/>
    <property type="project" value="UniProtKB-KW"/>
</dbReference>
<dbReference type="Pfam" id="PF17293">
    <property type="entry name" value="Arm-DNA-bind_5"/>
    <property type="match status" value="1"/>
</dbReference>
<dbReference type="InterPro" id="IPR002104">
    <property type="entry name" value="Integrase_catalytic"/>
</dbReference>
<dbReference type="PANTHER" id="PTHR30349">
    <property type="entry name" value="PHAGE INTEGRASE-RELATED"/>
    <property type="match status" value="1"/>
</dbReference>
<organism evidence="5 6">
    <name type="scientific">Spirosoma oryzae</name>
    <dbReference type="NCBI Taxonomy" id="1469603"/>
    <lineage>
        <taxon>Bacteria</taxon>
        <taxon>Pseudomonadati</taxon>
        <taxon>Bacteroidota</taxon>
        <taxon>Cytophagia</taxon>
        <taxon>Cytophagales</taxon>
        <taxon>Cytophagaceae</taxon>
        <taxon>Spirosoma</taxon>
    </lineage>
</organism>
<proteinExistence type="inferred from homology"/>
<dbReference type="PANTHER" id="PTHR30349:SF41">
    <property type="entry name" value="INTEGRASE_RECOMBINASE PROTEIN MJ0367-RELATED"/>
    <property type="match status" value="1"/>
</dbReference>
<dbReference type="Pfam" id="PF13102">
    <property type="entry name" value="Phage_int_SAM_5"/>
    <property type="match status" value="1"/>
</dbReference>
<dbReference type="Gene3D" id="1.10.150.130">
    <property type="match status" value="1"/>
</dbReference>
<evidence type="ECO:0000256" key="3">
    <source>
        <dbReference type="ARBA" id="ARBA00023172"/>
    </source>
</evidence>
<evidence type="ECO:0000256" key="2">
    <source>
        <dbReference type="ARBA" id="ARBA00023125"/>
    </source>
</evidence>
<dbReference type="Pfam" id="PF00589">
    <property type="entry name" value="Phage_integrase"/>
    <property type="match status" value="1"/>
</dbReference>
<evidence type="ECO:0000313" key="5">
    <source>
        <dbReference type="EMBL" id="PRY40846.1"/>
    </source>
</evidence>
<dbReference type="PROSITE" id="PS51898">
    <property type="entry name" value="TYR_RECOMBINASE"/>
    <property type="match status" value="1"/>
</dbReference>
<dbReference type="SUPFAM" id="SSF56349">
    <property type="entry name" value="DNA breaking-rejoining enzymes"/>
    <property type="match status" value="1"/>
</dbReference>
<keyword evidence="6" id="KW-1185">Reference proteome</keyword>
<keyword evidence="3" id="KW-0233">DNA recombination</keyword>
<evidence type="ECO:0000256" key="1">
    <source>
        <dbReference type="ARBA" id="ARBA00008857"/>
    </source>
</evidence>
<sequence>MIQFVLIWQGNRVRFSTHQKALPDEWDAGRQRIRTRAANAIVRNQIIAKIESLIHQTYDPLALTHSMPGKAEVEGYCNLISQAAKDGTLLTATQLVRPVVEPILPPAVSPVRALHEQYIHEYRSRLAKSTLDMFRPPVDHLLSFAPDVVPEMVDLSFINDWMNYLSDDHGLADSSVVMYVNKLASLFRYGARKGYTLPVDIDDWPSSRLRSTRYWSTEEEIEQILSYPYAQKWARDTAICYGFACYTGLRVSDLARFDAAVHLRSGKMGNETFQYIDMQQQKTKEMVNIALSPYAIDLLERCGGRPWGDWGHQLNNTAYNLRIKKIGQQAGINSVVERVIYRKGRPEREQVAKYSVLSSHVARHSFACNSLLRGVPVQVLKEVMGHRSIESTMAYVHITDTYKHQQILSAWATPPAPAPAGTP</sequence>
<accession>A0A2T0T5A1</accession>
<protein>
    <submittedName>
        <fullName evidence="5">Site-specific recombinase XerD</fullName>
    </submittedName>
</protein>
<comment type="similarity">
    <text evidence="1">Belongs to the 'phage' integrase family.</text>
</comment>
<gene>
    <name evidence="5" type="ORF">CLV58_10629</name>
</gene>
<dbReference type="Proteomes" id="UP000238375">
    <property type="component" value="Unassembled WGS sequence"/>
</dbReference>
<dbReference type="InterPro" id="IPR050090">
    <property type="entry name" value="Tyrosine_recombinase_XerCD"/>
</dbReference>
<dbReference type="InterPro" id="IPR010998">
    <property type="entry name" value="Integrase_recombinase_N"/>
</dbReference>
<evidence type="ECO:0000259" key="4">
    <source>
        <dbReference type="PROSITE" id="PS51898"/>
    </source>
</evidence>
<name>A0A2T0T5A1_9BACT</name>
<dbReference type="GO" id="GO:0006310">
    <property type="term" value="P:DNA recombination"/>
    <property type="evidence" value="ECO:0007669"/>
    <property type="project" value="UniProtKB-KW"/>
</dbReference>